<keyword evidence="2" id="KW-0456">Lyase</keyword>
<dbReference type="Pfam" id="PF01903">
    <property type="entry name" value="CbiX"/>
    <property type="match status" value="1"/>
</dbReference>
<reference evidence="3 4" key="1">
    <citation type="journal article" date="2016" name="Front. Microbiol.">
        <title>Comprehensive Phylogenetic Analysis of Bovine Non-aureus Staphylococci Species Based on Whole-Genome Sequencing.</title>
        <authorList>
            <person name="Naushad S."/>
            <person name="Barkema H.W."/>
            <person name="Luby C."/>
            <person name="Condas L.A."/>
            <person name="Nobrega D.B."/>
            <person name="Carson D.A."/>
            <person name="De Buck J."/>
        </authorList>
    </citation>
    <scope>NUCLEOTIDE SEQUENCE [LARGE SCALE GENOMIC DNA]</scope>
    <source>
        <strain evidence="3 4">SNUC 4781</strain>
    </source>
</reference>
<dbReference type="InterPro" id="IPR002762">
    <property type="entry name" value="CbiX-like"/>
</dbReference>
<dbReference type="PANTHER" id="PTHR33542:SF3">
    <property type="entry name" value="SIROHYDROCHLORIN FERROCHELATASE, CHLOROPLASTIC"/>
    <property type="match status" value="1"/>
</dbReference>
<evidence type="ECO:0000313" key="3">
    <source>
        <dbReference type="EMBL" id="RIP37336.1"/>
    </source>
</evidence>
<dbReference type="Proteomes" id="UP000265541">
    <property type="component" value="Unassembled WGS sequence"/>
</dbReference>
<dbReference type="GO" id="GO:0016829">
    <property type="term" value="F:lyase activity"/>
    <property type="evidence" value="ECO:0007669"/>
    <property type="project" value="UniProtKB-KW"/>
</dbReference>
<gene>
    <name evidence="3" type="ORF">BUZ14_01935</name>
</gene>
<sequence length="255" mass="29268">MQVYRGGRYMTVNILVLHGMNQAGKNEVVTKKFKQLLNGTNVTYYLAFLEGATNTLKQVVELLIKEGLYNFNIIPILLFPAKHYFEDIPNTLKDIKAHHPTLNYKIAKPLGTHRYITKIIKNKITNTLKKCNEIESVVLLAHGSSMYTEPQQALHHLAQACDEYDVPIQTMLLYGEDNYTEQLGKVLNKYPNTLIVPVFLWDGFLVQKTKQFIRRQAFSDYITFCSAINFIPDLAIVIKDRINEVEVLTNVYHAS</sequence>
<protein>
    <submittedName>
        <fullName evidence="3">Sirohydrochlorin chelatase</fullName>
    </submittedName>
</protein>
<proteinExistence type="predicted"/>
<accession>A0A3A0VUR4</accession>
<dbReference type="OrthoDB" id="9797895at2"/>
<dbReference type="SUPFAM" id="SSF53800">
    <property type="entry name" value="Chelatase"/>
    <property type="match status" value="1"/>
</dbReference>
<dbReference type="GO" id="GO:0046872">
    <property type="term" value="F:metal ion binding"/>
    <property type="evidence" value="ECO:0007669"/>
    <property type="project" value="UniProtKB-KW"/>
</dbReference>
<keyword evidence="1" id="KW-0479">Metal-binding</keyword>
<name>A0A3A0VUR4_STAGA</name>
<evidence type="ECO:0000256" key="1">
    <source>
        <dbReference type="ARBA" id="ARBA00022723"/>
    </source>
</evidence>
<dbReference type="Gene3D" id="3.40.50.1400">
    <property type="match status" value="2"/>
</dbReference>
<dbReference type="PANTHER" id="PTHR33542">
    <property type="entry name" value="SIROHYDROCHLORIN FERROCHELATASE, CHLOROPLASTIC"/>
    <property type="match status" value="1"/>
</dbReference>
<organism evidence="3 4">
    <name type="scientific">Staphylococcus gallinarum</name>
    <dbReference type="NCBI Taxonomy" id="1293"/>
    <lineage>
        <taxon>Bacteria</taxon>
        <taxon>Bacillati</taxon>
        <taxon>Bacillota</taxon>
        <taxon>Bacilli</taxon>
        <taxon>Bacillales</taxon>
        <taxon>Staphylococcaceae</taxon>
        <taxon>Staphylococcus</taxon>
    </lineage>
</organism>
<comment type="caution">
    <text evidence="3">The sequence shown here is derived from an EMBL/GenBank/DDBJ whole genome shotgun (WGS) entry which is preliminary data.</text>
</comment>
<evidence type="ECO:0000313" key="4">
    <source>
        <dbReference type="Proteomes" id="UP000265541"/>
    </source>
</evidence>
<evidence type="ECO:0000256" key="2">
    <source>
        <dbReference type="ARBA" id="ARBA00023239"/>
    </source>
</evidence>
<dbReference type="AlphaFoldDB" id="A0A3A0VUR4"/>
<dbReference type="CDD" id="cd03416">
    <property type="entry name" value="CbiX_SirB_N"/>
    <property type="match status" value="1"/>
</dbReference>
<dbReference type="InterPro" id="IPR050963">
    <property type="entry name" value="Sirohydro_Cobaltochel/CbiX"/>
</dbReference>
<dbReference type="EMBL" id="QYJN01000001">
    <property type="protein sequence ID" value="RIP37336.1"/>
    <property type="molecule type" value="Genomic_DNA"/>
</dbReference>